<evidence type="ECO:0000256" key="1">
    <source>
        <dbReference type="SAM" id="MobiDB-lite"/>
    </source>
</evidence>
<name>A0A7S4UW55_9DINO</name>
<organism evidence="2">
    <name type="scientific">Alexandrium monilatum</name>
    <dbReference type="NCBI Taxonomy" id="311494"/>
    <lineage>
        <taxon>Eukaryota</taxon>
        <taxon>Sar</taxon>
        <taxon>Alveolata</taxon>
        <taxon>Dinophyceae</taxon>
        <taxon>Gonyaulacales</taxon>
        <taxon>Pyrocystaceae</taxon>
        <taxon>Alexandrium</taxon>
    </lineage>
</organism>
<dbReference type="AlphaFoldDB" id="A0A7S4UW55"/>
<dbReference type="GO" id="GO:0003676">
    <property type="term" value="F:nucleic acid binding"/>
    <property type="evidence" value="ECO:0007669"/>
    <property type="project" value="InterPro"/>
</dbReference>
<evidence type="ECO:0000313" key="2">
    <source>
        <dbReference type="EMBL" id="CAE4561994.1"/>
    </source>
</evidence>
<dbReference type="EMBL" id="HBNR01002291">
    <property type="protein sequence ID" value="CAE4561994.1"/>
    <property type="molecule type" value="Transcribed_RNA"/>
</dbReference>
<dbReference type="InterPro" id="IPR035979">
    <property type="entry name" value="RBD_domain_sf"/>
</dbReference>
<sequence>MSATPDGRLRGLGAAPRANPKMSQATPRTDPTTVIMFGVPRDLRLREVTALIDAMGFRGGYDFASLMMNGKSPRAAAQSGGYGFVNFRDPLAAARFLAATSGREPRGAAVPGLGSEPARVQGFMACTDALRRSIRRGKLKQDFVCRL</sequence>
<dbReference type="InterPro" id="IPR012677">
    <property type="entry name" value="Nucleotide-bd_a/b_plait_sf"/>
</dbReference>
<evidence type="ECO:0008006" key="3">
    <source>
        <dbReference type="Google" id="ProtNLM"/>
    </source>
</evidence>
<reference evidence="2" key="1">
    <citation type="submission" date="2021-01" db="EMBL/GenBank/DDBJ databases">
        <authorList>
            <person name="Corre E."/>
            <person name="Pelletier E."/>
            <person name="Niang G."/>
            <person name="Scheremetjew M."/>
            <person name="Finn R."/>
            <person name="Kale V."/>
            <person name="Holt S."/>
            <person name="Cochrane G."/>
            <person name="Meng A."/>
            <person name="Brown T."/>
            <person name="Cohen L."/>
        </authorList>
    </citation>
    <scope>NUCLEOTIDE SEQUENCE</scope>
    <source>
        <strain evidence="2">CCMP3105</strain>
    </source>
</reference>
<feature type="region of interest" description="Disordered" evidence="1">
    <location>
        <begin position="1"/>
        <end position="29"/>
    </location>
</feature>
<proteinExistence type="predicted"/>
<gene>
    <name evidence="2" type="ORF">AMON00008_LOCUS1613</name>
</gene>
<accession>A0A7S4UW55</accession>
<protein>
    <recommendedName>
        <fullName evidence="3">RRM domain-containing protein</fullName>
    </recommendedName>
</protein>
<dbReference type="Gene3D" id="3.30.70.330">
    <property type="match status" value="1"/>
</dbReference>
<dbReference type="SUPFAM" id="SSF54928">
    <property type="entry name" value="RNA-binding domain, RBD"/>
    <property type="match status" value="1"/>
</dbReference>